<evidence type="ECO:0000256" key="4">
    <source>
        <dbReference type="SAM" id="SignalP"/>
    </source>
</evidence>
<feature type="chain" id="PRO_5020465232" evidence="4">
    <location>
        <begin position="19"/>
        <end position="171"/>
    </location>
</feature>
<dbReference type="NCBIfam" id="TIGR03002">
    <property type="entry name" value="outer_YhbN_LptA"/>
    <property type="match status" value="1"/>
</dbReference>
<dbReference type="PANTHER" id="PTHR36504">
    <property type="entry name" value="LIPOPOLYSACCHARIDE EXPORT SYSTEM PROTEIN LPTA"/>
    <property type="match status" value="1"/>
</dbReference>
<dbReference type="Gene3D" id="2.60.450.10">
    <property type="entry name" value="Lipopolysaccharide (LPS) transport protein A like domain"/>
    <property type="match status" value="1"/>
</dbReference>
<keyword evidence="7" id="KW-1185">Reference proteome</keyword>
<accession>A0A4R1XIR1</accession>
<keyword evidence="3" id="KW-0574">Periplasm</keyword>
<protein>
    <submittedName>
        <fullName evidence="6">Lipopolysaccharide export system protein LptA</fullName>
    </submittedName>
</protein>
<dbReference type="OrthoDB" id="9795964at2"/>
<dbReference type="GO" id="GO:0015920">
    <property type="term" value="P:lipopolysaccharide transport"/>
    <property type="evidence" value="ECO:0007669"/>
    <property type="project" value="InterPro"/>
</dbReference>
<dbReference type="InterPro" id="IPR052037">
    <property type="entry name" value="LPS_export_LptA"/>
</dbReference>
<evidence type="ECO:0000259" key="5">
    <source>
        <dbReference type="Pfam" id="PF03968"/>
    </source>
</evidence>
<feature type="signal peptide" evidence="4">
    <location>
        <begin position="1"/>
        <end position="18"/>
    </location>
</feature>
<name>A0A4R1XIR1_ACICA</name>
<feature type="domain" description="Organic solvent tolerance-like N-terminal" evidence="5">
    <location>
        <begin position="40"/>
        <end position="140"/>
    </location>
</feature>
<proteinExistence type="predicted"/>
<gene>
    <name evidence="6" type="ORF">EC844_11918</name>
</gene>
<dbReference type="GO" id="GO:0001530">
    <property type="term" value="F:lipopolysaccharide binding"/>
    <property type="evidence" value="ECO:0007669"/>
    <property type="project" value="InterPro"/>
</dbReference>
<keyword evidence="1" id="KW-0813">Transport</keyword>
<dbReference type="Proteomes" id="UP000294963">
    <property type="component" value="Unassembled WGS sequence"/>
</dbReference>
<dbReference type="GO" id="GO:0009279">
    <property type="term" value="C:cell outer membrane"/>
    <property type="evidence" value="ECO:0007669"/>
    <property type="project" value="TreeGrafter"/>
</dbReference>
<reference evidence="6 7" key="1">
    <citation type="submission" date="2019-03" db="EMBL/GenBank/DDBJ databases">
        <title>Genomic analyses of the natural microbiome of Caenorhabditis elegans.</title>
        <authorList>
            <person name="Samuel B."/>
        </authorList>
    </citation>
    <scope>NUCLEOTIDE SEQUENCE [LARGE SCALE GENOMIC DNA]</scope>
    <source>
        <strain evidence="6 7">JUb89</strain>
    </source>
</reference>
<dbReference type="GO" id="GO:0030288">
    <property type="term" value="C:outer membrane-bounded periplasmic space"/>
    <property type="evidence" value="ECO:0007669"/>
    <property type="project" value="TreeGrafter"/>
</dbReference>
<dbReference type="InterPro" id="IPR005653">
    <property type="entry name" value="OstA-like_N"/>
</dbReference>
<evidence type="ECO:0000256" key="3">
    <source>
        <dbReference type="ARBA" id="ARBA00022764"/>
    </source>
</evidence>
<dbReference type="PANTHER" id="PTHR36504:SF1">
    <property type="entry name" value="LIPOPOLYSACCHARIDE EXPORT SYSTEM PROTEIN LPTA"/>
    <property type="match status" value="1"/>
</dbReference>
<dbReference type="InterPro" id="IPR014340">
    <property type="entry name" value="LptA"/>
</dbReference>
<organism evidence="6 7">
    <name type="scientific">Acinetobacter calcoaceticus</name>
    <dbReference type="NCBI Taxonomy" id="471"/>
    <lineage>
        <taxon>Bacteria</taxon>
        <taxon>Pseudomonadati</taxon>
        <taxon>Pseudomonadota</taxon>
        <taxon>Gammaproteobacteria</taxon>
        <taxon>Moraxellales</taxon>
        <taxon>Moraxellaceae</taxon>
        <taxon>Acinetobacter</taxon>
        <taxon>Acinetobacter calcoaceticus/baumannii complex</taxon>
    </lineage>
</organism>
<dbReference type="Pfam" id="PF03968">
    <property type="entry name" value="LptD_N"/>
    <property type="match status" value="1"/>
</dbReference>
<evidence type="ECO:0000313" key="6">
    <source>
        <dbReference type="EMBL" id="TCM63804.1"/>
    </source>
</evidence>
<sequence>MKFSFFILFSLLSINCHALDDDFNQPIHLSGDYAKYSTAKMDSLSYQGNVVLIQGSIKIQADQLTVLSNREQGGLQSIVLTGEPVKFQQQQQQSQKMAYGQANKVLYDATKLQIRLIGQASLSHDGSNFSADNIRYGLKDGDMEGLSSTTRRVQLIIAPNAMRKVEPIRPQ</sequence>
<keyword evidence="2 4" id="KW-0732">Signal</keyword>
<dbReference type="GO" id="GO:0017089">
    <property type="term" value="F:glycolipid transfer activity"/>
    <property type="evidence" value="ECO:0007669"/>
    <property type="project" value="TreeGrafter"/>
</dbReference>
<evidence type="ECO:0000256" key="1">
    <source>
        <dbReference type="ARBA" id="ARBA00022448"/>
    </source>
</evidence>
<dbReference type="AlphaFoldDB" id="A0A4R1XIR1"/>
<dbReference type="EMBL" id="SLVJ01000019">
    <property type="protein sequence ID" value="TCM63804.1"/>
    <property type="molecule type" value="Genomic_DNA"/>
</dbReference>
<comment type="caution">
    <text evidence="6">The sequence shown here is derived from an EMBL/GenBank/DDBJ whole genome shotgun (WGS) entry which is preliminary data.</text>
</comment>
<evidence type="ECO:0000256" key="2">
    <source>
        <dbReference type="ARBA" id="ARBA00022729"/>
    </source>
</evidence>
<evidence type="ECO:0000313" key="7">
    <source>
        <dbReference type="Proteomes" id="UP000294963"/>
    </source>
</evidence>